<evidence type="ECO:0000313" key="3">
    <source>
        <dbReference type="EMBL" id="KAA0059660.1"/>
    </source>
</evidence>
<protein>
    <submittedName>
        <fullName evidence="3 4">Mitochondrial protein</fullName>
    </submittedName>
</protein>
<dbReference type="Pfam" id="PF07727">
    <property type="entry name" value="RVT_2"/>
    <property type="match status" value="1"/>
</dbReference>
<dbReference type="EMBL" id="SSTE01006004">
    <property type="protein sequence ID" value="KAA0059660.1"/>
    <property type="molecule type" value="Genomic_DNA"/>
</dbReference>
<feature type="domain" description="Reverse transcriptase Ty1/copia-type" evidence="2">
    <location>
        <begin position="1"/>
        <end position="69"/>
    </location>
</feature>
<evidence type="ECO:0000313" key="5">
    <source>
        <dbReference type="Proteomes" id="UP000321393"/>
    </source>
</evidence>
<gene>
    <name evidence="4" type="ORF">E5676_scaffold111G00040</name>
    <name evidence="3" type="ORF">E6C27_scaffold54G001000</name>
</gene>
<dbReference type="OrthoDB" id="424062at2759"/>
<evidence type="ECO:0000256" key="1">
    <source>
        <dbReference type="SAM" id="MobiDB-lite"/>
    </source>
</evidence>
<comment type="caution">
    <text evidence="4">The sequence shown here is derived from an EMBL/GenBank/DDBJ whole genome shotgun (WGS) entry which is preliminary data.</text>
</comment>
<dbReference type="Proteomes" id="UP000321947">
    <property type="component" value="Unassembled WGS sequence"/>
</dbReference>
<accession>A0A5D3DS84</accession>
<evidence type="ECO:0000313" key="6">
    <source>
        <dbReference type="Proteomes" id="UP000321947"/>
    </source>
</evidence>
<reference evidence="5 6" key="1">
    <citation type="submission" date="2019-08" db="EMBL/GenBank/DDBJ databases">
        <title>Draft genome sequences of two oriental melons (Cucumis melo L. var makuwa).</title>
        <authorList>
            <person name="Kwon S.-Y."/>
        </authorList>
    </citation>
    <scope>NUCLEOTIDE SEQUENCE [LARGE SCALE GENOMIC DNA]</scope>
    <source>
        <strain evidence="6">cv. Chang Bougi</strain>
        <strain evidence="5">cv. SW 3</strain>
        <tissue evidence="4">Leaf</tissue>
    </source>
</reference>
<feature type="region of interest" description="Disordered" evidence="1">
    <location>
        <begin position="141"/>
        <end position="165"/>
    </location>
</feature>
<dbReference type="Proteomes" id="UP000321393">
    <property type="component" value="Unassembled WGS sequence"/>
</dbReference>
<dbReference type="EMBL" id="SSTD01003515">
    <property type="protein sequence ID" value="TYK26100.1"/>
    <property type="molecule type" value="Genomic_DNA"/>
</dbReference>
<evidence type="ECO:0000259" key="2">
    <source>
        <dbReference type="Pfam" id="PF07727"/>
    </source>
</evidence>
<organism evidence="4 6">
    <name type="scientific">Cucumis melo var. makuwa</name>
    <name type="common">Oriental melon</name>
    <dbReference type="NCBI Taxonomy" id="1194695"/>
    <lineage>
        <taxon>Eukaryota</taxon>
        <taxon>Viridiplantae</taxon>
        <taxon>Streptophyta</taxon>
        <taxon>Embryophyta</taxon>
        <taxon>Tracheophyta</taxon>
        <taxon>Spermatophyta</taxon>
        <taxon>Magnoliopsida</taxon>
        <taxon>eudicotyledons</taxon>
        <taxon>Gunneridae</taxon>
        <taxon>Pentapetalae</taxon>
        <taxon>rosids</taxon>
        <taxon>fabids</taxon>
        <taxon>Cucurbitales</taxon>
        <taxon>Cucurbitaceae</taxon>
        <taxon>Benincaseae</taxon>
        <taxon>Cucumis</taxon>
    </lineage>
</organism>
<evidence type="ECO:0000313" key="4">
    <source>
        <dbReference type="EMBL" id="TYK26100.1"/>
    </source>
</evidence>
<sequence length="165" mass="18395">MFIKKLGSDFLIAQIYLDDIIFGGSSIASVSVFVEQMKSEFEMSMLGKLTFFLGFQIQQCSSGIFLSQFRSLQLPSPPHFISRVSAMVSTQTASYRLPQKISMDSPSSNVGSSVRGCRIKSIPRHHLYRCLRRVREIENLTHPESSLPQPVTARSTLGFGSHSTT</sequence>
<dbReference type="InterPro" id="IPR013103">
    <property type="entry name" value="RVT_2"/>
</dbReference>
<dbReference type="AlphaFoldDB" id="A0A5D3DS84"/>
<proteinExistence type="predicted"/>
<name>A0A5D3DS84_CUCMM</name>
<feature type="compositionally biased region" description="Polar residues" evidence="1">
    <location>
        <begin position="142"/>
        <end position="155"/>
    </location>
</feature>